<dbReference type="InterPro" id="IPR020472">
    <property type="entry name" value="WD40_PAC1"/>
</dbReference>
<feature type="domain" description="NACHT" evidence="4">
    <location>
        <begin position="92"/>
        <end position="236"/>
    </location>
</feature>
<dbReference type="InterPro" id="IPR027417">
    <property type="entry name" value="P-loop_NTPase"/>
</dbReference>
<dbReference type="FunFam" id="3.40.50.300:FF:001638">
    <property type="entry name" value="NACHT and WD40 domain protein"/>
    <property type="match status" value="1"/>
</dbReference>
<dbReference type="PANTHER" id="PTHR19848:SF8">
    <property type="entry name" value="F-BOX AND WD REPEAT DOMAIN CONTAINING 7"/>
    <property type="match status" value="1"/>
</dbReference>
<dbReference type="InterPro" id="IPR056884">
    <property type="entry name" value="NPHP3-like_N"/>
</dbReference>
<feature type="repeat" description="WD" evidence="3">
    <location>
        <begin position="673"/>
        <end position="705"/>
    </location>
</feature>
<evidence type="ECO:0000259" key="4">
    <source>
        <dbReference type="PROSITE" id="PS50837"/>
    </source>
</evidence>
<dbReference type="SUPFAM" id="SSF52540">
    <property type="entry name" value="P-loop containing nucleoside triphosphate hydrolases"/>
    <property type="match status" value="1"/>
</dbReference>
<dbReference type="Gene3D" id="2.130.10.10">
    <property type="entry name" value="YVTN repeat-like/Quinoprotein amine dehydrogenase"/>
    <property type="match status" value="4"/>
</dbReference>
<evidence type="ECO:0000313" key="6">
    <source>
        <dbReference type="Proteomes" id="UP001148299"/>
    </source>
</evidence>
<dbReference type="EMBL" id="JAPZBR010000003">
    <property type="protein sequence ID" value="KAJ5357361.1"/>
    <property type="molecule type" value="Genomic_DNA"/>
</dbReference>
<feature type="repeat" description="WD" evidence="3">
    <location>
        <begin position="1124"/>
        <end position="1165"/>
    </location>
</feature>
<keyword evidence="2" id="KW-0677">Repeat</keyword>
<evidence type="ECO:0000313" key="5">
    <source>
        <dbReference type="EMBL" id="KAJ5357361.1"/>
    </source>
</evidence>
<feature type="repeat" description="WD" evidence="3">
    <location>
        <begin position="949"/>
        <end position="979"/>
    </location>
</feature>
<dbReference type="Pfam" id="PF24883">
    <property type="entry name" value="NPHP3_N"/>
    <property type="match status" value="1"/>
</dbReference>
<dbReference type="PRINTS" id="PR00320">
    <property type="entry name" value="GPROTEINBRPT"/>
</dbReference>
<dbReference type="InterPro" id="IPR001680">
    <property type="entry name" value="WD40_rpt"/>
</dbReference>
<evidence type="ECO:0000256" key="1">
    <source>
        <dbReference type="ARBA" id="ARBA00022574"/>
    </source>
</evidence>
<reference evidence="5" key="1">
    <citation type="submission" date="2022-12" db="EMBL/GenBank/DDBJ databases">
        <authorList>
            <person name="Petersen C."/>
        </authorList>
    </citation>
    <scope>NUCLEOTIDE SEQUENCE</scope>
    <source>
        <strain evidence="5">IBT 35675</strain>
    </source>
</reference>
<reference evidence="5" key="2">
    <citation type="journal article" date="2023" name="IMA Fungus">
        <title>Comparative genomic study of the Penicillium genus elucidates a diverse pangenome and 15 lateral gene transfer events.</title>
        <authorList>
            <person name="Petersen C."/>
            <person name="Sorensen T."/>
            <person name="Nielsen M.R."/>
            <person name="Sondergaard T.E."/>
            <person name="Sorensen J.L."/>
            <person name="Fitzpatrick D.A."/>
            <person name="Frisvad J.C."/>
            <person name="Nielsen K.L."/>
        </authorList>
    </citation>
    <scope>NUCLEOTIDE SEQUENCE</scope>
    <source>
        <strain evidence="5">IBT 35675</strain>
    </source>
</reference>
<comment type="caution">
    <text evidence="5">The sequence shown here is derived from an EMBL/GenBank/DDBJ whole genome shotgun (WGS) entry which is preliminary data.</text>
</comment>
<dbReference type="Gene3D" id="3.40.50.300">
    <property type="entry name" value="P-loop containing nucleotide triphosphate hydrolases"/>
    <property type="match status" value="1"/>
</dbReference>
<keyword evidence="1 3" id="KW-0853">WD repeat</keyword>
<dbReference type="InterPro" id="IPR011047">
    <property type="entry name" value="Quinoprotein_ADH-like_sf"/>
</dbReference>
<evidence type="ECO:0000256" key="2">
    <source>
        <dbReference type="ARBA" id="ARBA00022737"/>
    </source>
</evidence>
<dbReference type="SUPFAM" id="SSF50998">
    <property type="entry name" value="Quinoprotein alcohol dehydrogenase-like"/>
    <property type="match status" value="1"/>
</dbReference>
<dbReference type="PROSITE" id="PS00678">
    <property type="entry name" value="WD_REPEATS_1"/>
    <property type="match status" value="2"/>
</dbReference>
<dbReference type="SUPFAM" id="SSF50978">
    <property type="entry name" value="WD40 repeat-like"/>
    <property type="match status" value="1"/>
</dbReference>
<protein>
    <submittedName>
        <fullName evidence="5">Vegetative incompatibility protein HET-E-1</fullName>
    </submittedName>
</protein>
<feature type="repeat" description="WD" evidence="3">
    <location>
        <begin position="1166"/>
        <end position="1207"/>
    </location>
</feature>
<dbReference type="PANTHER" id="PTHR19848">
    <property type="entry name" value="WD40 REPEAT PROTEIN"/>
    <property type="match status" value="1"/>
</dbReference>
<dbReference type="AlphaFoldDB" id="A0A9W9RC02"/>
<accession>A0A9W9RC02</accession>
<gene>
    <name evidence="5" type="ORF">N7541_004519</name>
</gene>
<dbReference type="InterPro" id="IPR019775">
    <property type="entry name" value="WD40_repeat_CS"/>
</dbReference>
<dbReference type="CDD" id="cd00200">
    <property type="entry name" value="WD40"/>
    <property type="match status" value="2"/>
</dbReference>
<dbReference type="InterPro" id="IPR007111">
    <property type="entry name" value="NACHT_NTPase"/>
</dbReference>
<dbReference type="PROSITE" id="PS50837">
    <property type="entry name" value="NACHT"/>
    <property type="match status" value="1"/>
</dbReference>
<organism evidence="5 6">
    <name type="scientific">Penicillium brevicompactum</name>
    <dbReference type="NCBI Taxonomy" id="5074"/>
    <lineage>
        <taxon>Eukaryota</taxon>
        <taxon>Fungi</taxon>
        <taxon>Dikarya</taxon>
        <taxon>Ascomycota</taxon>
        <taxon>Pezizomycotina</taxon>
        <taxon>Eurotiomycetes</taxon>
        <taxon>Eurotiomycetidae</taxon>
        <taxon>Eurotiales</taxon>
        <taxon>Aspergillaceae</taxon>
        <taxon>Penicillium</taxon>
    </lineage>
</organism>
<sequence length="1222" mass="135872">MTGGVAPSFNGINSGLQIAHNEGVLNYFNTGDSCVDPETSANRACIHDLGVTDPRHDKSRIESVKGGLLKDAYRWVLDHDDFKAWLHGEHCQLLWIKGNPGKGKTMLLCGIINALTEAVDDTSTIAYFFCQTTDARLNNTTAVIRGLISMLVDQRPALIAHIRREYDRFGKRVFQDVNAGQALSKILMNMLQDPLSKTTYLIIDALDECETDLSQLLRLIAQHTSMPHVKWLVSSRNRVEIERGLRFEQSQTNLSLELSENAEKVSLAVEAYIDHKISELSVLTEDETIRGQVREQVRRKANDTFLWVALVFQELESAHEWDILDVLNEIPGDLVALYDRMLLQTQKLQRNDPEYCQLVLSTAISAYRPLKIVELGALSGLPSRVAEKPEFITKLVKLCGFFLIIRGEEIHIVHQSAKDYLTEHAAATIFPSGPTAIHHDIFSRSLDVIFKTLKRDIYDLADPGISIEHVKPLDPDPLAGAHYSCIYWIEHLKNAQLSGRECNSLQDGSQTQTFFQKKFLYWLEALSLLRCMSEGGFAIWELSTLMTYASALVFGPRPNKITEQFWKERVSFIKEIEVCSEYDPCLYKLKFHDAERRVYKVAFTPDSRMIAVGHDTIRFFEVATVSLRATIQGPGSDIKIFAISPDGMTIASGSTKGIIWLSDIATGTHRATLQGHVSPILQIKFSPDSTTIVSCSVDGMVQIWDANAGTNRGGFGAALEREAKRYGETFFTRSADYALQIWDTKSGAQREVIRSYEINNGRLSAFETVGGIRSKDGKMAYATLENGTVIVLDAVNGKALHTIQLPVDRTPRKLACSVDGGLVALSFTDYTVSLWDAVTGRIQQEFKSEDFIQYIVFSPDNRTLATSSANSVCLWDTAIYAGPHTLRGHDKPVSAVDISPDNKKAVSSAYDNTVRLWDAADGACLHTHRVPNEVRTGDHPLYGRNMIAAFSPDNRILAAALLDCTIRLWDTATGVLLHELDCCRNIFDRLIFSPDNGTLAAFEEDPKFQDRKTSHTIGNISTVHLWEISTGVHRTLTAFEDNNLPEYIHNTMPRLFSAVHLLEASIGDYFPPLQVYKSDVTAFAFSIDSKMAVSASTVQHNKSMSPSFKVRLWDATTGTDHKTLMGHTSRITAVVFSMCGQNVASGSEDCTVRLWDLKTGIHHKTLTGHTGRIESVAFSPSGLILGSSSLDLTVRLWEMATGGHQQTIKTMGGASKRTVGFL</sequence>
<dbReference type="SMART" id="SM00320">
    <property type="entry name" value="WD40"/>
    <property type="match status" value="10"/>
</dbReference>
<evidence type="ECO:0000256" key="3">
    <source>
        <dbReference type="PROSITE-ProRule" id="PRU00221"/>
    </source>
</evidence>
<proteinExistence type="predicted"/>
<dbReference type="Proteomes" id="UP001148299">
    <property type="component" value="Unassembled WGS sequence"/>
</dbReference>
<feature type="repeat" description="WD" evidence="3">
    <location>
        <begin position="886"/>
        <end position="927"/>
    </location>
</feature>
<name>A0A9W9RC02_PENBR</name>
<dbReference type="Pfam" id="PF00400">
    <property type="entry name" value="WD40"/>
    <property type="match status" value="6"/>
</dbReference>
<keyword evidence="6" id="KW-1185">Reference proteome</keyword>
<dbReference type="PROSITE" id="PS50082">
    <property type="entry name" value="WD_REPEATS_2"/>
    <property type="match status" value="5"/>
</dbReference>
<dbReference type="InterPro" id="IPR036322">
    <property type="entry name" value="WD40_repeat_dom_sf"/>
</dbReference>
<dbReference type="PROSITE" id="PS50294">
    <property type="entry name" value="WD_REPEATS_REGION"/>
    <property type="match status" value="4"/>
</dbReference>
<dbReference type="InterPro" id="IPR015943">
    <property type="entry name" value="WD40/YVTN_repeat-like_dom_sf"/>
</dbReference>